<protein>
    <submittedName>
        <fullName evidence="3">Uncharacterized protein</fullName>
    </submittedName>
</protein>
<feature type="transmembrane region" description="Helical" evidence="2">
    <location>
        <begin position="12"/>
        <end position="34"/>
    </location>
</feature>
<sequence length="100" mass="11122">MWAAIGNTVSSLFVWLIIPVAVLAVAFLGVRGLMASGHANRVESLKWKSKYLGELELTYRDSDSSSKEDSGEVAVSSDGPAKKRWWHLIRRREVTSSSRD</sequence>
<feature type="compositionally biased region" description="Basic and acidic residues" evidence="1">
    <location>
        <begin position="61"/>
        <end position="70"/>
    </location>
</feature>
<organism evidence="3 4">
    <name type="scientific">Microbispora siamensis</name>
    <dbReference type="NCBI Taxonomy" id="564413"/>
    <lineage>
        <taxon>Bacteria</taxon>
        <taxon>Bacillati</taxon>
        <taxon>Actinomycetota</taxon>
        <taxon>Actinomycetes</taxon>
        <taxon>Streptosporangiales</taxon>
        <taxon>Streptosporangiaceae</taxon>
        <taxon>Microbispora</taxon>
    </lineage>
</organism>
<dbReference type="EMBL" id="BOOF01000083">
    <property type="protein sequence ID" value="GIH67554.1"/>
    <property type="molecule type" value="Genomic_DNA"/>
</dbReference>
<evidence type="ECO:0000313" key="3">
    <source>
        <dbReference type="EMBL" id="GIH67554.1"/>
    </source>
</evidence>
<keyword evidence="2" id="KW-1133">Transmembrane helix</keyword>
<dbReference type="Proteomes" id="UP000660454">
    <property type="component" value="Unassembled WGS sequence"/>
</dbReference>
<reference evidence="3 4" key="1">
    <citation type="submission" date="2021-01" db="EMBL/GenBank/DDBJ databases">
        <title>Whole genome shotgun sequence of Microbispora siamensis NBRC 104113.</title>
        <authorList>
            <person name="Komaki H."/>
            <person name="Tamura T."/>
        </authorList>
    </citation>
    <scope>NUCLEOTIDE SEQUENCE [LARGE SCALE GENOMIC DNA]</scope>
    <source>
        <strain evidence="3 4">NBRC 104113</strain>
    </source>
</reference>
<gene>
    <name evidence="3" type="ORF">Msi02_83710</name>
</gene>
<keyword evidence="4" id="KW-1185">Reference proteome</keyword>
<evidence type="ECO:0000313" key="4">
    <source>
        <dbReference type="Proteomes" id="UP000660454"/>
    </source>
</evidence>
<comment type="caution">
    <text evidence="3">The sequence shown here is derived from an EMBL/GenBank/DDBJ whole genome shotgun (WGS) entry which is preliminary data.</text>
</comment>
<feature type="region of interest" description="Disordered" evidence="1">
    <location>
        <begin position="61"/>
        <end position="80"/>
    </location>
</feature>
<accession>A0ABQ4H1H8</accession>
<evidence type="ECO:0000256" key="2">
    <source>
        <dbReference type="SAM" id="Phobius"/>
    </source>
</evidence>
<name>A0ABQ4H1H8_9ACTN</name>
<evidence type="ECO:0000256" key="1">
    <source>
        <dbReference type="SAM" id="MobiDB-lite"/>
    </source>
</evidence>
<proteinExistence type="predicted"/>
<keyword evidence="2" id="KW-0472">Membrane</keyword>
<keyword evidence="2" id="KW-0812">Transmembrane</keyword>